<dbReference type="PANTHER" id="PTHR46458">
    <property type="entry name" value="BLR2807 PROTEIN"/>
    <property type="match status" value="1"/>
</dbReference>
<dbReference type="SUPFAM" id="SSF46458">
    <property type="entry name" value="Globin-like"/>
    <property type="match status" value="1"/>
</dbReference>
<dbReference type="InterPro" id="IPR050532">
    <property type="entry name" value="Globin-like_OT"/>
</dbReference>
<reference evidence="6" key="1">
    <citation type="submission" date="2019-08" db="EMBL/GenBank/DDBJ databases">
        <title>The improved chromosome-level genome for the pearl oyster Pinctada fucata martensii using PacBio sequencing and Hi-C.</title>
        <authorList>
            <person name="Zheng Z."/>
        </authorList>
    </citation>
    <scope>NUCLEOTIDE SEQUENCE</scope>
    <source>
        <strain evidence="6">ZZ-2019</strain>
        <tissue evidence="6">Adductor muscle</tissue>
    </source>
</reference>
<name>A0AA88Y0A5_PINIB</name>
<evidence type="ECO:0000256" key="4">
    <source>
        <dbReference type="RuleBase" id="RU000356"/>
    </source>
</evidence>
<dbReference type="EMBL" id="VSWD01000009">
    <property type="protein sequence ID" value="KAK3093411.1"/>
    <property type="molecule type" value="Genomic_DNA"/>
</dbReference>
<evidence type="ECO:0000259" key="5">
    <source>
        <dbReference type="PROSITE" id="PS01033"/>
    </source>
</evidence>
<accession>A0AA88Y0A5</accession>
<keyword evidence="7" id="KW-1185">Reference proteome</keyword>
<dbReference type="InterPro" id="IPR012292">
    <property type="entry name" value="Globin/Proto"/>
</dbReference>
<sequence length="230" mass="26994">MGCSNTKQFDYDDSNLDNYYVRVPVSPLVDKKSFMRQLGDLTNHRKVSEGEDRGIQRKWIRSVSIMDTRCLLTTREKFQLMKSWKGITRNLGHTGLNMFVRMFEIHEDIRTYFNITGKKAFVDIRQNDKFMDHVILVMHTLDEAITGLGEVDYVQEMLRGVGRSHKQLQNFHFLIFERIEEPFIFAVKETLGDRFSANMDNIYRKTIKFIVKELAMGFNEPSLCRSSGDR</sequence>
<dbReference type="Gene3D" id="1.10.490.10">
    <property type="entry name" value="Globins"/>
    <property type="match status" value="1"/>
</dbReference>
<dbReference type="InterPro" id="IPR000971">
    <property type="entry name" value="Globin"/>
</dbReference>
<dbReference type="GO" id="GO:0046872">
    <property type="term" value="F:metal ion binding"/>
    <property type="evidence" value="ECO:0007669"/>
    <property type="project" value="UniProtKB-KW"/>
</dbReference>
<dbReference type="Pfam" id="PF00042">
    <property type="entry name" value="Globin"/>
    <property type="match status" value="1"/>
</dbReference>
<comment type="caution">
    <text evidence="6">The sequence shown here is derived from an EMBL/GenBank/DDBJ whole genome shotgun (WGS) entry which is preliminary data.</text>
</comment>
<comment type="similarity">
    <text evidence="4">Belongs to the globin family.</text>
</comment>
<organism evidence="6 7">
    <name type="scientific">Pinctada imbricata</name>
    <name type="common">Atlantic pearl-oyster</name>
    <name type="synonym">Pinctada martensii</name>
    <dbReference type="NCBI Taxonomy" id="66713"/>
    <lineage>
        <taxon>Eukaryota</taxon>
        <taxon>Metazoa</taxon>
        <taxon>Spiralia</taxon>
        <taxon>Lophotrochozoa</taxon>
        <taxon>Mollusca</taxon>
        <taxon>Bivalvia</taxon>
        <taxon>Autobranchia</taxon>
        <taxon>Pteriomorphia</taxon>
        <taxon>Pterioida</taxon>
        <taxon>Pterioidea</taxon>
        <taxon>Pteriidae</taxon>
        <taxon>Pinctada</taxon>
    </lineage>
</organism>
<proteinExistence type="inferred from homology"/>
<evidence type="ECO:0000313" key="7">
    <source>
        <dbReference type="Proteomes" id="UP001186944"/>
    </source>
</evidence>
<dbReference type="PROSITE" id="PS01033">
    <property type="entry name" value="GLOBIN"/>
    <property type="match status" value="1"/>
</dbReference>
<dbReference type="Proteomes" id="UP001186944">
    <property type="component" value="Unassembled WGS sequence"/>
</dbReference>
<dbReference type="PANTHER" id="PTHR46458:SF5">
    <property type="entry name" value="GLOBIN FAMILY PROFILE DOMAIN-CONTAINING PROTEIN"/>
    <property type="match status" value="1"/>
</dbReference>
<dbReference type="InterPro" id="IPR009050">
    <property type="entry name" value="Globin-like_sf"/>
</dbReference>
<evidence type="ECO:0000256" key="2">
    <source>
        <dbReference type="ARBA" id="ARBA00022723"/>
    </source>
</evidence>
<protein>
    <recommendedName>
        <fullName evidence="5">Globin domain-containing protein</fullName>
    </recommendedName>
</protein>
<keyword evidence="3" id="KW-0408">Iron</keyword>
<keyword evidence="2" id="KW-0479">Metal-binding</keyword>
<keyword evidence="4" id="KW-0813">Transport</keyword>
<evidence type="ECO:0000256" key="1">
    <source>
        <dbReference type="ARBA" id="ARBA00022617"/>
    </source>
</evidence>
<evidence type="ECO:0000256" key="3">
    <source>
        <dbReference type="ARBA" id="ARBA00023004"/>
    </source>
</evidence>
<dbReference type="GO" id="GO:0020037">
    <property type="term" value="F:heme binding"/>
    <property type="evidence" value="ECO:0007669"/>
    <property type="project" value="InterPro"/>
</dbReference>
<keyword evidence="4" id="KW-0561">Oxygen transport</keyword>
<dbReference type="GO" id="GO:0019825">
    <property type="term" value="F:oxygen binding"/>
    <property type="evidence" value="ECO:0007669"/>
    <property type="project" value="InterPro"/>
</dbReference>
<gene>
    <name evidence="6" type="ORF">FSP39_015263</name>
</gene>
<evidence type="ECO:0000313" key="6">
    <source>
        <dbReference type="EMBL" id="KAK3093411.1"/>
    </source>
</evidence>
<dbReference type="AlphaFoldDB" id="A0AA88Y0A5"/>
<keyword evidence="1 4" id="KW-0349">Heme</keyword>
<feature type="domain" description="Globin" evidence="5">
    <location>
        <begin position="71"/>
        <end position="219"/>
    </location>
</feature>
<dbReference type="GO" id="GO:0005344">
    <property type="term" value="F:oxygen carrier activity"/>
    <property type="evidence" value="ECO:0007669"/>
    <property type="project" value="UniProtKB-KW"/>
</dbReference>